<name>A0A2D4NY19_MICSU</name>
<accession>A0A2D4NY19</accession>
<organism evidence="1">
    <name type="scientific">Micrurus surinamensis</name>
    <name type="common">Surinam coral snake</name>
    <dbReference type="NCBI Taxonomy" id="129470"/>
    <lineage>
        <taxon>Eukaryota</taxon>
        <taxon>Metazoa</taxon>
        <taxon>Chordata</taxon>
        <taxon>Craniata</taxon>
        <taxon>Vertebrata</taxon>
        <taxon>Euteleostomi</taxon>
        <taxon>Lepidosauria</taxon>
        <taxon>Squamata</taxon>
        <taxon>Bifurcata</taxon>
        <taxon>Unidentata</taxon>
        <taxon>Episquamata</taxon>
        <taxon>Toxicofera</taxon>
        <taxon>Serpentes</taxon>
        <taxon>Colubroidea</taxon>
        <taxon>Elapidae</taxon>
        <taxon>Elapinae</taxon>
        <taxon>Micrurus</taxon>
    </lineage>
</organism>
<protein>
    <submittedName>
        <fullName evidence="1">Uncharacterized protein</fullName>
    </submittedName>
</protein>
<reference evidence="1" key="2">
    <citation type="submission" date="2017-11" db="EMBL/GenBank/DDBJ databases">
        <title>Coralsnake Venomics: Analyses of Venom Gland Transcriptomes and Proteomes of Six Brazilian Taxa.</title>
        <authorList>
            <person name="Aird S.D."/>
            <person name="Jorge da Silva N."/>
            <person name="Qiu L."/>
            <person name="Villar-Briones A."/>
            <person name="Aparecida-Saddi V."/>
            <person name="Campos-Telles M.P."/>
            <person name="Grau M."/>
            <person name="Mikheyev A.S."/>
        </authorList>
    </citation>
    <scope>NUCLEOTIDE SEQUENCE</scope>
    <source>
        <tissue evidence="1">Venom_gland</tissue>
    </source>
</reference>
<sequence length="111" mass="13071">MTLEKYLQAKKNLMTSSCNAKELLILFIFIDLSSFPHFPAHQSDSGWFNGLQTLKFSSTRSSTYSRKKKVQQNSPWTRQFYSLLKFRLQFVVFSFRSPIAAGHWRKLQFSH</sequence>
<reference evidence="1" key="1">
    <citation type="submission" date="2017-07" db="EMBL/GenBank/DDBJ databases">
        <authorList>
            <person name="Mikheyev A."/>
            <person name="Grau M."/>
        </authorList>
    </citation>
    <scope>NUCLEOTIDE SEQUENCE</scope>
    <source>
        <tissue evidence="1">Venom_gland</tissue>
    </source>
</reference>
<proteinExistence type="predicted"/>
<evidence type="ECO:0000313" key="1">
    <source>
        <dbReference type="EMBL" id="LAB50615.1"/>
    </source>
</evidence>
<dbReference type="AlphaFoldDB" id="A0A2D4NY19"/>
<dbReference type="EMBL" id="IACN01032687">
    <property type="protein sequence ID" value="LAB50615.1"/>
    <property type="molecule type" value="Transcribed_RNA"/>
</dbReference>